<dbReference type="InterPro" id="IPR039261">
    <property type="entry name" value="FNR_nucleotide-bd"/>
</dbReference>
<keyword evidence="4" id="KW-0472">Membrane</keyword>
<evidence type="ECO:0000313" key="6">
    <source>
        <dbReference type="EMBL" id="KAF2854716.1"/>
    </source>
</evidence>
<evidence type="ECO:0000259" key="5">
    <source>
        <dbReference type="Pfam" id="PF00501"/>
    </source>
</evidence>
<dbReference type="OrthoDB" id="3142841at2759"/>
<dbReference type="InterPro" id="IPR010071">
    <property type="entry name" value="AA_adenyl_dom"/>
</dbReference>
<dbReference type="SUPFAM" id="SSF56801">
    <property type="entry name" value="Acetyl-CoA synthetase-like"/>
    <property type="match status" value="1"/>
</dbReference>
<keyword evidence="4" id="KW-0812">Transmembrane</keyword>
<evidence type="ECO:0000313" key="7">
    <source>
        <dbReference type="Proteomes" id="UP000799423"/>
    </source>
</evidence>
<feature type="transmembrane region" description="Helical" evidence="4">
    <location>
        <begin position="716"/>
        <end position="734"/>
    </location>
</feature>
<dbReference type="Gene3D" id="3.40.50.12780">
    <property type="entry name" value="N-terminal domain of ligase-like"/>
    <property type="match status" value="1"/>
</dbReference>
<evidence type="ECO:0000256" key="2">
    <source>
        <dbReference type="ARBA" id="ARBA00022553"/>
    </source>
</evidence>
<gene>
    <name evidence="6" type="ORF">T440DRAFT_551785</name>
</gene>
<dbReference type="Pfam" id="PF00501">
    <property type="entry name" value="AMP-binding"/>
    <property type="match status" value="1"/>
</dbReference>
<dbReference type="FunFam" id="3.40.50.980:FF:000001">
    <property type="entry name" value="Non-ribosomal peptide synthetase"/>
    <property type="match status" value="1"/>
</dbReference>
<dbReference type="EMBL" id="MU006292">
    <property type="protein sequence ID" value="KAF2854716.1"/>
    <property type="molecule type" value="Genomic_DNA"/>
</dbReference>
<accession>A0A6A7BGR3</accession>
<evidence type="ECO:0000256" key="4">
    <source>
        <dbReference type="SAM" id="Phobius"/>
    </source>
</evidence>
<dbReference type="Proteomes" id="UP000799423">
    <property type="component" value="Unassembled WGS sequence"/>
</dbReference>
<feature type="transmembrane region" description="Helical" evidence="4">
    <location>
        <begin position="755"/>
        <end position="772"/>
    </location>
</feature>
<evidence type="ECO:0000256" key="3">
    <source>
        <dbReference type="ARBA" id="ARBA00022598"/>
    </source>
</evidence>
<dbReference type="InterPro" id="IPR052979">
    <property type="entry name" value="Adenylate-forming_domain"/>
</dbReference>
<dbReference type="InterPro" id="IPR045851">
    <property type="entry name" value="AMP-bd_C_sf"/>
</dbReference>
<keyword evidence="7" id="KW-1185">Reference proteome</keyword>
<feature type="transmembrane region" description="Helical" evidence="4">
    <location>
        <begin position="602"/>
        <end position="620"/>
    </location>
</feature>
<feature type="transmembrane region" description="Helical" evidence="4">
    <location>
        <begin position="627"/>
        <end position="645"/>
    </location>
</feature>
<keyword evidence="1" id="KW-0596">Phosphopantetheine</keyword>
<keyword evidence="3" id="KW-0436">Ligase</keyword>
<keyword evidence="2" id="KW-0597">Phosphoprotein</keyword>
<dbReference type="InterPro" id="IPR042099">
    <property type="entry name" value="ANL_N_sf"/>
</dbReference>
<feature type="transmembrane region" description="Helical" evidence="4">
    <location>
        <begin position="682"/>
        <end position="704"/>
    </location>
</feature>
<proteinExistence type="predicted"/>
<organism evidence="6 7">
    <name type="scientific">Plenodomus tracheiphilus IPT5</name>
    <dbReference type="NCBI Taxonomy" id="1408161"/>
    <lineage>
        <taxon>Eukaryota</taxon>
        <taxon>Fungi</taxon>
        <taxon>Dikarya</taxon>
        <taxon>Ascomycota</taxon>
        <taxon>Pezizomycotina</taxon>
        <taxon>Dothideomycetes</taxon>
        <taxon>Pleosporomycetidae</taxon>
        <taxon>Pleosporales</taxon>
        <taxon>Pleosporineae</taxon>
        <taxon>Leptosphaeriaceae</taxon>
        <taxon>Plenodomus</taxon>
    </lineage>
</organism>
<sequence length="1016" mass="111924">MTVPADYYPSSKHQINDSLLSQFGTGPKLPVPQKSIHEAFESIVDSHPAVLAARFGNETITYRQLDTAANRLAHYLIDSGLKPRQRVCLVVHRSFEMLIGILAILKTGCQYVPIDGGVASEQALQHILHDTDSRFILCLPKYWDRLRQCARNDANVLALDTNTGAFYPTERPRVGVASTDGAYAIYTSGSTGLPKGVDVSHGNVTNALLLEPANLGITIGSKVAQVLNIAFDMGAWEILGCLMNGGTLHLRGADWQATLREVDTLISTPSILSKYSRSSFPNLRTVVTGGEPCPQALADEWAEGTCFYNICGPTEVTILNSAHRHDPGTPISIGRPLANTTCYVLDENENLVSFGQKGVMWVGGAGVSRGYINLPELTLQRYKRDKFVNDGSMMFNTGDIVRWKADGSLETFGRRDDQVKIKGFRVELDGVTAVIEKLTGITRGAAMVIKEELHGFYTSHTIVDDQDLTVFAYRHLPYYSVPKHWHYVLDIPLTANGKVDKKALNTLVSTQSKAESDTQVEVAIQHTDISAPMEAHQPKTRELSSIGDPEKGIVIYSSKLSDFGVSSAATSIVDMPDVLPAKRGLHGQRWVRHRLFILYRRFFSVVIIANIAMACFILYRKVKLAKYVLADMATATAANLCMAVLMRSEPVINLLFTVFCSVPTSFPLAIRRHCARIFHIGGIHSGCAIAATMWFTIFTVGASLELAKPVDVRCITLAPTILSYMVVVIFVTMGSLSHPTIRAKYHNLWETTHRFGGWTSLILLWAQNFLATKDLNPGIVPSTAYLHSAAIWLLTVATMAIIFPWLFLRKVPVRSEVLSSHAIRLWFQYTTPIVGTSVRLAERPLIDWHGFATITNEGPSPNGFSLIVSRAGDFTGRTISRAPTHIWVRGIPTCGVLRIATLFKSVVLVATGSGIGPCLAVILARKVPCRILWTAANPEQTFGKEIMESVLKTDPRAVIHNTRTQGKPDMSLMAWRLYRESGAEAVCVISNKRFTTKVVYDMECRGIPAYGAIFDS</sequence>
<dbReference type="AlphaFoldDB" id="A0A6A7BGR3"/>
<dbReference type="GO" id="GO:0016874">
    <property type="term" value="F:ligase activity"/>
    <property type="evidence" value="ECO:0007669"/>
    <property type="project" value="UniProtKB-KW"/>
</dbReference>
<dbReference type="PANTHER" id="PTHR33927">
    <property type="entry name" value="TRANSMEMBRANE PROTEIN"/>
    <property type="match status" value="1"/>
</dbReference>
<evidence type="ECO:0000256" key="1">
    <source>
        <dbReference type="ARBA" id="ARBA00022450"/>
    </source>
</evidence>
<name>A0A6A7BGR3_9PLEO</name>
<protein>
    <submittedName>
        <fullName evidence="6">Acetyl-CoA synthetase-like protein</fullName>
    </submittedName>
</protein>
<dbReference type="Gene3D" id="3.30.300.30">
    <property type="match status" value="1"/>
</dbReference>
<feature type="transmembrane region" description="Helical" evidence="4">
    <location>
        <begin position="651"/>
        <end position="670"/>
    </location>
</feature>
<keyword evidence="4" id="KW-1133">Transmembrane helix</keyword>
<dbReference type="NCBIfam" id="TIGR01733">
    <property type="entry name" value="AA-adenyl-dom"/>
    <property type="match status" value="1"/>
</dbReference>
<dbReference type="InterPro" id="IPR000873">
    <property type="entry name" value="AMP-dep_synth/lig_dom"/>
</dbReference>
<feature type="domain" description="AMP-dependent synthetase/ligase" evidence="5">
    <location>
        <begin position="44"/>
        <end position="371"/>
    </location>
</feature>
<dbReference type="PANTHER" id="PTHR33927:SF5">
    <property type="entry name" value="ENZYME, PUTATIVE (AFU_ORTHOLOGUE AFUA_8G01222)-RELATED"/>
    <property type="match status" value="1"/>
</dbReference>
<dbReference type="SUPFAM" id="SSF52343">
    <property type="entry name" value="Ferredoxin reductase-like, C-terminal NADP-linked domain"/>
    <property type="match status" value="1"/>
</dbReference>
<feature type="transmembrane region" description="Helical" evidence="4">
    <location>
        <begin position="784"/>
        <end position="808"/>
    </location>
</feature>
<reference evidence="6" key="1">
    <citation type="submission" date="2020-01" db="EMBL/GenBank/DDBJ databases">
        <authorList>
            <consortium name="DOE Joint Genome Institute"/>
            <person name="Haridas S."/>
            <person name="Albert R."/>
            <person name="Binder M."/>
            <person name="Bloem J."/>
            <person name="Labutti K."/>
            <person name="Salamov A."/>
            <person name="Andreopoulos B."/>
            <person name="Baker S.E."/>
            <person name="Barry K."/>
            <person name="Bills G."/>
            <person name="Bluhm B.H."/>
            <person name="Cannon C."/>
            <person name="Castanera R."/>
            <person name="Culley D.E."/>
            <person name="Daum C."/>
            <person name="Ezra D."/>
            <person name="Gonzalez J.B."/>
            <person name="Henrissat B."/>
            <person name="Kuo A."/>
            <person name="Liang C."/>
            <person name="Lipzen A."/>
            <person name="Lutzoni F."/>
            <person name="Magnuson J."/>
            <person name="Mondo S."/>
            <person name="Nolan M."/>
            <person name="Ohm R."/>
            <person name="Pangilinan J."/>
            <person name="Park H.-J."/>
            <person name="Ramirez L."/>
            <person name="Alfaro M."/>
            <person name="Sun H."/>
            <person name="Tritt A."/>
            <person name="Yoshinaga Y."/>
            <person name="Zwiers L.-H."/>
            <person name="Turgeon B.G."/>
            <person name="Goodwin S.B."/>
            <person name="Spatafora J.W."/>
            <person name="Crous P.W."/>
            <person name="Grigoriev I.V."/>
        </authorList>
    </citation>
    <scope>NUCLEOTIDE SEQUENCE</scope>
    <source>
        <strain evidence="6">IPT5</strain>
    </source>
</reference>